<evidence type="ECO:0000256" key="5">
    <source>
        <dbReference type="ARBA" id="ARBA00023014"/>
    </source>
</evidence>
<dbReference type="InterPro" id="IPR050377">
    <property type="entry name" value="Radical_SAM_PqqE_MftC-like"/>
</dbReference>
<keyword evidence="8" id="KW-1185">Reference proteome</keyword>
<comment type="cofactor">
    <cofactor evidence="1">
        <name>[4Fe-4S] cluster</name>
        <dbReference type="ChEBI" id="CHEBI:49883"/>
    </cofactor>
</comment>
<organism evidence="7 8">
    <name type="scientific">Dyella soli</name>
    <dbReference type="NCBI Taxonomy" id="522319"/>
    <lineage>
        <taxon>Bacteria</taxon>
        <taxon>Pseudomonadati</taxon>
        <taxon>Pseudomonadota</taxon>
        <taxon>Gammaproteobacteria</taxon>
        <taxon>Lysobacterales</taxon>
        <taxon>Rhodanobacteraceae</taxon>
        <taxon>Dyella</taxon>
    </lineage>
</organism>
<dbReference type="GO" id="GO:0046872">
    <property type="term" value="F:metal ion binding"/>
    <property type="evidence" value="ECO:0007669"/>
    <property type="project" value="UniProtKB-KW"/>
</dbReference>
<dbReference type="InterPro" id="IPR058240">
    <property type="entry name" value="rSAM_sf"/>
</dbReference>
<dbReference type="SFLD" id="SFLDS00029">
    <property type="entry name" value="Radical_SAM"/>
    <property type="match status" value="1"/>
</dbReference>
<dbReference type="GO" id="GO:0051536">
    <property type="term" value="F:iron-sulfur cluster binding"/>
    <property type="evidence" value="ECO:0007669"/>
    <property type="project" value="UniProtKB-KW"/>
</dbReference>
<dbReference type="EMBL" id="SJTG01000002">
    <property type="protein sequence ID" value="TCI11219.1"/>
    <property type="molecule type" value="Genomic_DNA"/>
</dbReference>
<dbReference type="InterPro" id="IPR007197">
    <property type="entry name" value="rSAM"/>
</dbReference>
<comment type="caution">
    <text evidence="7">The sequence shown here is derived from an EMBL/GenBank/DDBJ whole genome shotgun (WGS) entry which is preliminary data.</text>
</comment>
<proteinExistence type="predicted"/>
<dbReference type="SUPFAM" id="SSF102114">
    <property type="entry name" value="Radical SAM enzymes"/>
    <property type="match status" value="1"/>
</dbReference>
<keyword evidence="2" id="KW-0949">S-adenosyl-L-methionine</keyword>
<dbReference type="RefSeq" id="WP_131410000.1">
    <property type="nucleotide sequence ID" value="NZ_SJTG01000002.1"/>
</dbReference>
<dbReference type="GO" id="GO:0003824">
    <property type="term" value="F:catalytic activity"/>
    <property type="evidence" value="ECO:0007669"/>
    <property type="project" value="InterPro"/>
</dbReference>
<protein>
    <submittedName>
        <fullName evidence="7">Radical SAM protein</fullName>
    </submittedName>
</protein>
<dbReference type="PROSITE" id="PS51918">
    <property type="entry name" value="RADICAL_SAM"/>
    <property type="match status" value="1"/>
</dbReference>
<dbReference type="InterPro" id="IPR013785">
    <property type="entry name" value="Aldolase_TIM"/>
</dbReference>
<keyword evidence="5" id="KW-0411">Iron-sulfur</keyword>
<evidence type="ECO:0000259" key="6">
    <source>
        <dbReference type="PROSITE" id="PS51918"/>
    </source>
</evidence>
<dbReference type="Gene3D" id="3.20.20.70">
    <property type="entry name" value="Aldolase class I"/>
    <property type="match status" value="1"/>
</dbReference>
<dbReference type="CDD" id="cd21109">
    <property type="entry name" value="SPASM"/>
    <property type="match status" value="1"/>
</dbReference>
<evidence type="ECO:0000256" key="2">
    <source>
        <dbReference type="ARBA" id="ARBA00022691"/>
    </source>
</evidence>
<evidence type="ECO:0000313" key="7">
    <source>
        <dbReference type="EMBL" id="TCI11219.1"/>
    </source>
</evidence>
<evidence type="ECO:0000313" key="8">
    <source>
        <dbReference type="Proteomes" id="UP000291822"/>
    </source>
</evidence>
<accession>A0A4R0YQG9</accession>
<gene>
    <name evidence="7" type="ORF">EZM97_20650</name>
</gene>
<name>A0A4R0YQG9_9GAMM</name>
<feature type="domain" description="Radical SAM core" evidence="6">
    <location>
        <begin position="14"/>
        <end position="249"/>
    </location>
</feature>
<keyword evidence="3" id="KW-0479">Metal-binding</keyword>
<dbReference type="AlphaFoldDB" id="A0A4R0YQG9"/>
<dbReference type="Pfam" id="PF04055">
    <property type="entry name" value="Radical_SAM"/>
    <property type="match status" value="1"/>
</dbReference>
<evidence type="ECO:0000256" key="3">
    <source>
        <dbReference type="ARBA" id="ARBA00022723"/>
    </source>
</evidence>
<dbReference type="PANTHER" id="PTHR11228">
    <property type="entry name" value="RADICAL SAM DOMAIN PROTEIN"/>
    <property type="match status" value="1"/>
</dbReference>
<dbReference type="SFLD" id="SFLDG01067">
    <property type="entry name" value="SPASM/twitch_domain_containing"/>
    <property type="match status" value="1"/>
</dbReference>
<reference evidence="7 8" key="1">
    <citation type="submission" date="2019-02" db="EMBL/GenBank/DDBJ databases">
        <title>Dyella amyloliquefaciens sp. nov., isolated from forest soil.</title>
        <authorList>
            <person name="Gao Z.-H."/>
            <person name="Qiu L.-H."/>
        </authorList>
    </citation>
    <scope>NUCLEOTIDE SEQUENCE [LARGE SCALE GENOMIC DNA]</scope>
    <source>
        <strain evidence="7 8">KACC 12747</strain>
    </source>
</reference>
<dbReference type="PANTHER" id="PTHR11228:SF7">
    <property type="entry name" value="PQQA PEPTIDE CYCLASE"/>
    <property type="match status" value="1"/>
</dbReference>
<sequence length="358" mass="38697">MLALSQPALEERLTAGPRPRHVVLGVNNFCNLRCVMCDVGTGNAETNFGANLMGARTRVMPWKLFQLIADDMAAFCPEAHLGFAFTEPLAWRPLGDALAYASGLGLHATVTTNGLLLPKRAAEFASGRCRSLFVSLDGPAALHDRIRRHVGSFARAVEGIRAVAALEGAPEISVFCTISEYNVGHLKTFLADMSDLPLKQVGLIHNNFVTPALANEHNALYGATYPATASNSFESDPTTIDVARLADELADIRAATWPFAVTIHPDRTSEADLDIYYHHPAQFIGRRCHDAFRILMVDADGESVPVHGRCYRFPIANIRDAGLEGIWKHSSIEALRTTLAEAGGLLPACSRCCGGFGT</sequence>
<keyword evidence="4" id="KW-0408">Iron</keyword>
<evidence type="ECO:0000256" key="4">
    <source>
        <dbReference type="ARBA" id="ARBA00023004"/>
    </source>
</evidence>
<evidence type="ECO:0000256" key="1">
    <source>
        <dbReference type="ARBA" id="ARBA00001966"/>
    </source>
</evidence>
<dbReference type="Proteomes" id="UP000291822">
    <property type="component" value="Unassembled WGS sequence"/>
</dbReference>
<dbReference type="CDD" id="cd01335">
    <property type="entry name" value="Radical_SAM"/>
    <property type="match status" value="1"/>
</dbReference>